<dbReference type="PANTHER" id="PTHR42845:SF1">
    <property type="entry name" value="HYDROGENASE SMALL SUBUNIT"/>
    <property type="match status" value="1"/>
</dbReference>
<keyword evidence="1" id="KW-0560">Oxidoreductase</keyword>
<feature type="domain" description="NADH:ubiquinone oxidoreductase-like 20kDa subunit" evidence="2">
    <location>
        <begin position="14"/>
        <end position="163"/>
    </location>
</feature>
<organism evidence="3 4">
    <name type="scientific">Chloroflexus aggregans</name>
    <dbReference type="NCBI Taxonomy" id="152260"/>
    <lineage>
        <taxon>Bacteria</taxon>
        <taxon>Bacillati</taxon>
        <taxon>Chloroflexota</taxon>
        <taxon>Chloroflexia</taxon>
        <taxon>Chloroflexales</taxon>
        <taxon>Chloroflexineae</taxon>
        <taxon>Chloroflexaceae</taxon>
        <taxon>Chloroflexus</taxon>
    </lineage>
</organism>
<sequence length="177" mass="19298">MSRTRIATIWLGGCSGCHMSLLDLDEWLIELAAQADLVYSPIADVKQFPSHVDVTLIEGAIANNEHLELAHIARRNSKIIVSFGDCAVSGNVTALRNPLGSPEQLLQQVYIEHGDPRGTIPHEPGIVPVLLDKVMPVHQVIPVDYYLSGCPPSAPRIRALLEALLAGRKPEVDIRFG</sequence>
<evidence type="ECO:0000313" key="3">
    <source>
        <dbReference type="EMBL" id="PMP83294.1"/>
    </source>
</evidence>
<protein>
    <submittedName>
        <fullName evidence="3">Oxidoreductase</fullName>
    </submittedName>
</protein>
<dbReference type="AlphaFoldDB" id="A0A2J6X847"/>
<dbReference type="PANTHER" id="PTHR42845">
    <property type="entry name" value="COENZYME F420-REDUCING HYDROGENASE, GAMMA SUBUNIT"/>
    <property type="match status" value="1"/>
</dbReference>
<dbReference type="EMBL" id="PNIQ01000365">
    <property type="protein sequence ID" value="PMP83294.1"/>
    <property type="molecule type" value="Genomic_DNA"/>
</dbReference>
<name>A0A2J6X847_9CHLR</name>
<comment type="caution">
    <text evidence="3">The sequence shown here is derived from an EMBL/GenBank/DDBJ whole genome shotgun (WGS) entry which is preliminary data.</text>
</comment>
<dbReference type="Pfam" id="PF01058">
    <property type="entry name" value="Oxidored_q6"/>
    <property type="match status" value="1"/>
</dbReference>
<dbReference type="SUPFAM" id="SSF56770">
    <property type="entry name" value="HydA/Nqo6-like"/>
    <property type="match status" value="1"/>
</dbReference>
<dbReference type="InterPro" id="IPR051349">
    <property type="entry name" value="Hydrogenase_assoc-protein"/>
</dbReference>
<evidence type="ECO:0000259" key="2">
    <source>
        <dbReference type="Pfam" id="PF01058"/>
    </source>
</evidence>
<dbReference type="InterPro" id="IPR037024">
    <property type="entry name" value="NiFe_Hase_small_N_sf"/>
</dbReference>
<dbReference type="GO" id="GO:0051536">
    <property type="term" value="F:iron-sulfur cluster binding"/>
    <property type="evidence" value="ECO:0007669"/>
    <property type="project" value="InterPro"/>
</dbReference>
<proteinExistence type="predicted"/>
<accession>A0A2J6X847</accession>
<gene>
    <name evidence="3" type="ORF">C0184_05535</name>
</gene>
<dbReference type="InterPro" id="IPR006137">
    <property type="entry name" value="NADH_UbQ_OxRdtase-like_20kDa"/>
</dbReference>
<reference evidence="3 4" key="1">
    <citation type="submission" date="2018-01" db="EMBL/GenBank/DDBJ databases">
        <title>Metagenomic assembled genomes from two thermal pools in the Uzon Caldera, Kamchatka, Russia.</title>
        <authorList>
            <person name="Wilkins L."/>
            <person name="Ettinger C."/>
        </authorList>
    </citation>
    <scope>NUCLEOTIDE SEQUENCE [LARGE SCALE GENOMIC DNA]</scope>
    <source>
        <strain evidence="3">ZAV-02</strain>
    </source>
</reference>
<evidence type="ECO:0000256" key="1">
    <source>
        <dbReference type="ARBA" id="ARBA00023002"/>
    </source>
</evidence>
<dbReference type="Gene3D" id="3.40.50.700">
    <property type="entry name" value="NADH:ubiquinone oxidoreductase-like, 20kDa subunit"/>
    <property type="match status" value="1"/>
</dbReference>
<dbReference type="GO" id="GO:0016491">
    <property type="term" value="F:oxidoreductase activity"/>
    <property type="evidence" value="ECO:0007669"/>
    <property type="project" value="UniProtKB-KW"/>
</dbReference>
<evidence type="ECO:0000313" key="4">
    <source>
        <dbReference type="Proteomes" id="UP000243376"/>
    </source>
</evidence>
<dbReference type="Proteomes" id="UP000243376">
    <property type="component" value="Unassembled WGS sequence"/>
</dbReference>